<protein>
    <submittedName>
        <fullName evidence="3">Uncharacterized protein</fullName>
    </submittedName>
</protein>
<evidence type="ECO:0000313" key="3">
    <source>
        <dbReference type="EMBL" id="KAL3805051.1"/>
    </source>
</evidence>
<feature type="transmembrane region" description="Helical" evidence="1">
    <location>
        <begin position="80"/>
        <end position="99"/>
    </location>
</feature>
<keyword evidence="1" id="KW-0472">Membrane</keyword>
<keyword evidence="1" id="KW-0812">Transmembrane</keyword>
<gene>
    <name evidence="3" type="ORF">HJC23_003279</name>
</gene>
<keyword evidence="1" id="KW-1133">Transmembrane helix</keyword>
<organism evidence="3 4">
    <name type="scientific">Cyclotella cryptica</name>
    <dbReference type="NCBI Taxonomy" id="29204"/>
    <lineage>
        <taxon>Eukaryota</taxon>
        <taxon>Sar</taxon>
        <taxon>Stramenopiles</taxon>
        <taxon>Ochrophyta</taxon>
        <taxon>Bacillariophyta</taxon>
        <taxon>Coscinodiscophyceae</taxon>
        <taxon>Thalassiosirophycidae</taxon>
        <taxon>Stephanodiscales</taxon>
        <taxon>Stephanodiscaceae</taxon>
        <taxon>Cyclotella</taxon>
    </lineage>
</organism>
<dbReference type="AlphaFoldDB" id="A0ABD3QZA0"/>
<sequence length="119" mass="12412">MQSLFVALCCAIVLLAPNNLAFVPSPPRDALARSVSVGGGGGGKQWIQLPVTLPSVELSMAMNDDDDKNVNVNLVEDVDAFTLTAVGFGLIAFNFLVLANMGDAGLAGFVARIINTFSN</sequence>
<accession>A0ABD3QZA0</accession>
<evidence type="ECO:0000256" key="1">
    <source>
        <dbReference type="SAM" id="Phobius"/>
    </source>
</evidence>
<proteinExistence type="predicted"/>
<dbReference type="Proteomes" id="UP001516023">
    <property type="component" value="Unassembled WGS sequence"/>
</dbReference>
<keyword evidence="4" id="KW-1185">Reference proteome</keyword>
<comment type="caution">
    <text evidence="3">The sequence shown here is derived from an EMBL/GenBank/DDBJ whole genome shotgun (WGS) entry which is preliminary data.</text>
</comment>
<dbReference type="EMBL" id="JABMIG020000004">
    <property type="protein sequence ID" value="KAL3805051.1"/>
    <property type="molecule type" value="Genomic_DNA"/>
</dbReference>
<evidence type="ECO:0000313" key="4">
    <source>
        <dbReference type="Proteomes" id="UP001516023"/>
    </source>
</evidence>
<name>A0ABD3QZA0_9STRA</name>
<keyword evidence="2" id="KW-0732">Signal</keyword>
<feature type="chain" id="PRO_5044874213" evidence="2">
    <location>
        <begin position="22"/>
        <end position="119"/>
    </location>
</feature>
<evidence type="ECO:0000256" key="2">
    <source>
        <dbReference type="SAM" id="SignalP"/>
    </source>
</evidence>
<feature type="signal peptide" evidence="2">
    <location>
        <begin position="1"/>
        <end position="21"/>
    </location>
</feature>
<reference evidence="3 4" key="1">
    <citation type="journal article" date="2020" name="G3 (Bethesda)">
        <title>Improved Reference Genome for Cyclotella cryptica CCMP332, a Model for Cell Wall Morphogenesis, Salinity Adaptation, and Lipid Production in Diatoms (Bacillariophyta).</title>
        <authorList>
            <person name="Roberts W.R."/>
            <person name="Downey K.M."/>
            <person name="Ruck E.C."/>
            <person name="Traller J.C."/>
            <person name="Alverson A.J."/>
        </authorList>
    </citation>
    <scope>NUCLEOTIDE SEQUENCE [LARGE SCALE GENOMIC DNA]</scope>
    <source>
        <strain evidence="3 4">CCMP332</strain>
    </source>
</reference>